<protein>
    <submittedName>
        <fullName evidence="2">Uncharacterized protein</fullName>
    </submittedName>
</protein>
<evidence type="ECO:0000313" key="4">
    <source>
        <dbReference type="EMBL" id="CAF3966033.1"/>
    </source>
</evidence>
<organism evidence="2 5">
    <name type="scientific">Didymodactylos carnosus</name>
    <dbReference type="NCBI Taxonomy" id="1234261"/>
    <lineage>
        <taxon>Eukaryota</taxon>
        <taxon>Metazoa</taxon>
        <taxon>Spiralia</taxon>
        <taxon>Gnathifera</taxon>
        <taxon>Rotifera</taxon>
        <taxon>Eurotatoria</taxon>
        <taxon>Bdelloidea</taxon>
        <taxon>Philodinida</taxon>
        <taxon>Philodinidae</taxon>
        <taxon>Didymodactylos</taxon>
    </lineage>
</organism>
<sequence length="107" mass="13069">MNGFTQQRINIDEHLKFLQRLSEGKQQRSGITFEEFTEYYTRAHIPDTREISDEIEFSLTFWFEMQDMYFIVRYKRIDDFELFKRKVRELVNDPTSPMARAFVIVEL</sequence>
<gene>
    <name evidence="2" type="ORF">GPM918_LOCUS23748</name>
    <name evidence="1" type="ORF">OVA965_LOCUS18662</name>
    <name evidence="4" type="ORF">SRO942_LOCUS23747</name>
    <name evidence="3" type="ORF">TMI583_LOCUS18674</name>
</gene>
<evidence type="ECO:0000313" key="5">
    <source>
        <dbReference type="Proteomes" id="UP000663829"/>
    </source>
</evidence>
<comment type="caution">
    <text evidence="2">The sequence shown here is derived from an EMBL/GenBank/DDBJ whole genome shotgun (WGS) entry which is preliminary data.</text>
</comment>
<proteinExistence type="predicted"/>
<accession>A0A814WFI4</accession>
<dbReference type="Proteomes" id="UP000663829">
    <property type="component" value="Unassembled WGS sequence"/>
</dbReference>
<dbReference type="Proteomes" id="UP000681722">
    <property type="component" value="Unassembled WGS sequence"/>
</dbReference>
<dbReference type="AlphaFoldDB" id="A0A814WFI4"/>
<dbReference type="EMBL" id="CAJNOQ010008596">
    <property type="protein sequence ID" value="CAF1201566.1"/>
    <property type="molecule type" value="Genomic_DNA"/>
</dbReference>
<dbReference type="EMBL" id="CAJOBA010009365">
    <property type="protein sequence ID" value="CAF3849577.1"/>
    <property type="molecule type" value="Genomic_DNA"/>
</dbReference>
<keyword evidence="5" id="KW-1185">Reference proteome</keyword>
<evidence type="ECO:0000313" key="3">
    <source>
        <dbReference type="EMBL" id="CAF3849577.1"/>
    </source>
</evidence>
<name>A0A814WFI4_9BILA</name>
<reference evidence="2" key="1">
    <citation type="submission" date="2021-02" db="EMBL/GenBank/DDBJ databases">
        <authorList>
            <person name="Nowell W R."/>
        </authorList>
    </citation>
    <scope>NUCLEOTIDE SEQUENCE</scope>
</reference>
<dbReference type="Proteomes" id="UP000677228">
    <property type="component" value="Unassembled WGS sequence"/>
</dbReference>
<evidence type="ECO:0000313" key="1">
    <source>
        <dbReference type="EMBL" id="CAF1087792.1"/>
    </source>
</evidence>
<dbReference type="Proteomes" id="UP000682733">
    <property type="component" value="Unassembled WGS sequence"/>
</dbReference>
<dbReference type="EMBL" id="CAJOBC010008597">
    <property type="protein sequence ID" value="CAF3966033.1"/>
    <property type="molecule type" value="Genomic_DNA"/>
</dbReference>
<evidence type="ECO:0000313" key="2">
    <source>
        <dbReference type="EMBL" id="CAF1201566.1"/>
    </source>
</evidence>
<dbReference type="EMBL" id="CAJNOK010009348">
    <property type="protein sequence ID" value="CAF1087792.1"/>
    <property type="molecule type" value="Genomic_DNA"/>
</dbReference>